<dbReference type="Pfam" id="PF13568">
    <property type="entry name" value="OMP_b-brl_2"/>
    <property type="match status" value="1"/>
</dbReference>
<feature type="region of interest" description="Disordered" evidence="1">
    <location>
        <begin position="159"/>
        <end position="201"/>
    </location>
</feature>
<feature type="compositionally biased region" description="Polar residues" evidence="1">
    <location>
        <begin position="262"/>
        <end position="271"/>
    </location>
</feature>
<dbReference type="Gene3D" id="2.40.160.20">
    <property type="match status" value="1"/>
</dbReference>
<dbReference type="AlphaFoldDB" id="A6LHK0"/>
<evidence type="ECO:0000313" key="4">
    <source>
        <dbReference type="EMBL" id="ABR45164.1"/>
    </source>
</evidence>
<name>A6LHK0_PARD8</name>
<dbReference type="Proteomes" id="UP000000566">
    <property type="component" value="Chromosome"/>
</dbReference>
<dbReference type="InterPro" id="IPR011250">
    <property type="entry name" value="OMP/PagP_B-barrel"/>
</dbReference>
<dbReference type="KEGG" id="pdi:BDI_3462"/>
<keyword evidence="2" id="KW-0812">Transmembrane</keyword>
<dbReference type="eggNOG" id="COG3147">
    <property type="taxonomic scope" value="Bacteria"/>
</dbReference>
<feature type="transmembrane region" description="Helical" evidence="2">
    <location>
        <begin position="52"/>
        <end position="71"/>
    </location>
</feature>
<dbReference type="PaxDb" id="435591-BDI_3462"/>
<evidence type="ECO:0000259" key="3">
    <source>
        <dbReference type="Pfam" id="PF13568"/>
    </source>
</evidence>
<dbReference type="EMBL" id="CP000140">
    <property type="protein sequence ID" value="ABR45164.1"/>
    <property type="molecule type" value="Genomic_DNA"/>
</dbReference>
<keyword evidence="2" id="KW-0472">Membrane</keyword>
<dbReference type="InterPro" id="IPR025665">
    <property type="entry name" value="Beta-barrel_OMP_2"/>
</dbReference>
<evidence type="ECO:0000256" key="1">
    <source>
        <dbReference type="SAM" id="MobiDB-lite"/>
    </source>
</evidence>
<evidence type="ECO:0000256" key="2">
    <source>
        <dbReference type="SAM" id="Phobius"/>
    </source>
</evidence>
<dbReference type="STRING" id="435591.BDI_3462"/>
<sequence length="462" mass="52113">MKMRDDKDHNERLDDFSGYMRQRLEEHRLPVDAGCWDEVEARMNQRARPRGWLWTGGLVAAAVLALVIWLLPSPEKMPLEELSPFQKEISEKAEEMNILSEHPVLPVEPVKKRIAKVLKWEKKAKLSAIVGEKETIREDEKCKTIEIIEKDAIAAIVEEPSVKEDASEDSTDIVVKRGDSTVPLPEGERSPRRKASLKKKAKKSKRNKWLLAAAVGSSGYVDSFLNTDMSYGDVSSPGDMNVPSQDPDPDKPDKDDDEKENGNTPSQTASFRNAPVLRSSKVDENFLDNRSFESYPDVSYSLPISFGFTVRKDLSRRIAVESGLMYTYLSTTFKRGGDCPSEVKSSLHYLGIPLNLVVYLWKNQRWNVYLSGGFMMEKGLQAVYSGYIAGNGTTISKSKKEDIHGMQWSVNASVGAAYRFYGDWSLYFEPRFSHYFDCDQPASIRTDKPLGFGLSAGIRYAF</sequence>
<feature type="region of interest" description="Disordered" evidence="1">
    <location>
        <begin position="232"/>
        <end position="274"/>
    </location>
</feature>
<proteinExistence type="predicted"/>
<keyword evidence="5" id="KW-1185">Reference proteome</keyword>
<dbReference type="SUPFAM" id="SSF56925">
    <property type="entry name" value="OMPA-like"/>
    <property type="match status" value="1"/>
</dbReference>
<feature type="domain" description="Outer membrane protein beta-barrel" evidence="3">
    <location>
        <begin position="297"/>
        <end position="426"/>
    </location>
</feature>
<reference evidence="4 5" key="1">
    <citation type="journal article" date="2007" name="PLoS Biol.">
        <title>Evolution of symbiotic bacteria in the distal human intestine.</title>
        <authorList>
            <person name="Xu J."/>
            <person name="Mahowald M.A."/>
            <person name="Ley R.E."/>
            <person name="Lozupone C.A."/>
            <person name="Hamady M."/>
            <person name="Martens E.C."/>
            <person name="Henrissat B."/>
            <person name="Coutinho P.M."/>
            <person name="Minx P."/>
            <person name="Latreille P."/>
            <person name="Cordum H."/>
            <person name="Van Brunt A."/>
            <person name="Kim K."/>
            <person name="Fulton R.S."/>
            <person name="Fulton L.A."/>
            <person name="Clifton S.W."/>
            <person name="Wilson R.K."/>
            <person name="Knight R.D."/>
            <person name="Gordon J.I."/>
        </authorList>
    </citation>
    <scope>NUCLEOTIDE SEQUENCE [LARGE SCALE GENOMIC DNA]</scope>
    <source>
        <strain evidence="5">ATCC 8503 / DSM 20701 / CIP 104284 / JCM 5825 / NCTC 11152</strain>
    </source>
</reference>
<dbReference type="HOGENOM" id="CLU_050662_0_0_10"/>
<evidence type="ECO:0000313" key="5">
    <source>
        <dbReference type="Proteomes" id="UP000000566"/>
    </source>
</evidence>
<feature type="compositionally biased region" description="Basic residues" evidence="1">
    <location>
        <begin position="191"/>
        <end position="201"/>
    </location>
</feature>
<protein>
    <recommendedName>
        <fullName evidence="3">Outer membrane protein beta-barrel domain-containing protein</fullName>
    </recommendedName>
</protein>
<accession>A6LHK0</accession>
<keyword evidence="2" id="KW-1133">Transmembrane helix</keyword>
<gene>
    <name evidence="4" type="ordered locus">BDI_3462</name>
</gene>
<organism evidence="4 5">
    <name type="scientific">Parabacteroides distasonis (strain ATCC 8503 / DSM 20701 / CIP 104284 / JCM 5825 / NCTC 11152)</name>
    <dbReference type="NCBI Taxonomy" id="435591"/>
    <lineage>
        <taxon>Bacteria</taxon>
        <taxon>Pseudomonadati</taxon>
        <taxon>Bacteroidota</taxon>
        <taxon>Bacteroidia</taxon>
        <taxon>Bacteroidales</taxon>
        <taxon>Tannerellaceae</taxon>
        <taxon>Parabacteroides</taxon>
    </lineage>
</organism>